<dbReference type="Proteomes" id="UP000245207">
    <property type="component" value="Unassembled WGS sequence"/>
</dbReference>
<keyword evidence="3" id="KW-1185">Reference proteome</keyword>
<comment type="caution">
    <text evidence="2">The sequence shown here is derived from an EMBL/GenBank/DDBJ whole genome shotgun (WGS) entry which is preliminary data.</text>
</comment>
<protein>
    <submittedName>
        <fullName evidence="2">Uncharacterized protein</fullName>
    </submittedName>
</protein>
<reference evidence="2 3" key="1">
    <citation type="journal article" date="2018" name="Mol. Plant">
        <title>The genome of Artemisia annua provides insight into the evolution of Asteraceae family and artemisinin biosynthesis.</title>
        <authorList>
            <person name="Shen Q."/>
            <person name="Zhang L."/>
            <person name="Liao Z."/>
            <person name="Wang S."/>
            <person name="Yan T."/>
            <person name="Shi P."/>
            <person name="Liu M."/>
            <person name="Fu X."/>
            <person name="Pan Q."/>
            <person name="Wang Y."/>
            <person name="Lv Z."/>
            <person name="Lu X."/>
            <person name="Zhang F."/>
            <person name="Jiang W."/>
            <person name="Ma Y."/>
            <person name="Chen M."/>
            <person name="Hao X."/>
            <person name="Li L."/>
            <person name="Tang Y."/>
            <person name="Lv G."/>
            <person name="Zhou Y."/>
            <person name="Sun X."/>
            <person name="Brodelius P.E."/>
            <person name="Rose J.K.C."/>
            <person name="Tang K."/>
        </authorList>
    </citation>
    <scope>NUCLEOTIDE SEQUENCE [LARGE SCALE GENOMIC DNA]</scope>
    <source>
        <strain evidence="3">cv. Huhao1</strain>
        <tissue evidence="2">Leaf</tissue>
    </source>
</reference>
<organism evidence="2 3">
    <name type="scientific">Artemisia annua</name>
    <name type="common">Sweet wormwood</name>
    <dbReference type="NCBI Taxonomy" id="35608"/>
    <lineage>
        <taxon>Eukaryota</taxon>
        <taxon>Viridiplantae</taxon>
        <taxon>Streptophyta</taxon>
        <taxon>Embryophyta</taxon>
        <taxon>Tracheophyta</taxon>
        <taxon>Spermatophyta</taxon>
        <taxon>Magnoliopsida</taxon>
        <taxon>eudicotyledons</taxon>
        <taxon>Gunneridae</taxon>
        <taxon>Pentapetalae</taxon>
        <taxon>asterids</taxon>
        <taxon>campanulids</taxon>
        <taxon>Asterales</taxon>
        <taxon>Asteraceae</taxon>
        <taxon>Asteroideae</taxon>
        <taxon>Anthemideae</taxon>
        <taxon>Artemisiinae</taxon>
        <taxon>Artemisia</taxon>
    </lineage>
</organism>
<proteinExistence type="predicted"/>
<evidence type="ECO:0000313" key="3">
    <source>
        <dbReference type="Proteomes" id="UP000245207"/>
    </source>
</evidence>
<feature type="compositionally biased region" description="Basic and acidic residues" evidence="1">
    <location>
        <begin position="45"/>
        <end position="55"/>
    </location>
</feature>
<evidence type="ECO:0000256" key="1">
    <source>
        <dbReference type="SAM" id="MobiDB-lite"/>
    </source>
</evidence>
<sequence>MELFKFRKYRKSFLDWAHLKARMAASDALRKDNVHIDALDNNEDGNDKRDEDAMEKKKKINSKTRGSYAALLLLPEVDVRLGGQSTWDVDG</sequence>
<evidence type="ECO:0000313" key="2">
    <source>
        <dbReference type="EMBL" id="PWA45911.1"/>
    </source>
</evidence>
<name>A0A2U1LAD3_ARTAN</name>
<dbReference type="EMBL" id="PKPP01010535">
    <property type="protein sequence ID" value="PWA45911.1"/>
    <property type="molecule type" value="Genomic_DNA"/>
</dbReference>
<feature type="region of interest" description="Disordered" evidence="1">
    <location>
        <begin position="38"/>
        <end position="59"/>
    </location>
</feature>
<gene>
    <name evidence="2" type="ORF">CTI12_AA513570</name>
</gene>
<dbReference type="AlphaFoldDB" id="A0A2U1LAD3"/>
<accession>A0A2U1LAD3</accession>